<reference evidence="3 4" key="1">
    <citation type="journal article" date="2007" name="J. Gen. Virol.">
        <title>Circular genomes related to anelloviruses identified in human and animal samples by using a combined rolling-circle amplification/sequence-independent single primer amplification approach.</title>
        <authorList>
            <person name="Biagini P."/>
            <person name="Uch R."/>
            <person name="Belhouchet M."/>
            <person name="Attoui H."/>
            <person name="Cantaloube J.F."/>
            <person name="Brisbarre N."/>
            <person name="de Micco P."/>
        </authorList>
    </citation>
    <scope>NUCLEOTIDE SEQUENCE [LARGE SCALE GENOMIC DNA]</scope>
    <source>
        <strain evidence="3">LIL-y2</strain>
    </source>
</reference>
<dbReference type="Pfam" id="PF05501">
    <property type="entry name" value="DUF755"/>
    <property type="match status" value="1"/>
</dbReference>
<dbReference type="EMBL" id="EF538881">
    <property type="protein sequence ID" value="ABU55894.1"/>
    <property type="molecule type" value="Genomic_DNA"/>
</dbReference>
<feature type="compositionally biased region" description="Low complexity" evidence="1">
    <location>
        <begin position="97"/>
        <end position="113"/>
    </location>
</feature>
<feature type="region of interest" description="Disordered" evidence="1">
    <location>
        <begin position="1"/>
        <end position="25"/>
    </location>
</feature>
<evidence type="ECO:0000313" key="4">
    <source>
        <dbReference type="Proteomes" id="UP000232879"/>
    </source>
</evidence>
<dbReference type="InterPro" id="IPR008474">
    <property type="entry name" value="DUF755"/>
</dbReference>
<name>A8DMR0_9VIRU</name>
<organism evidence="3 4">
    <name type="scientific">Torque teno mini virus 11</name>
    <dbReference type="NCBI Taxonomy" id="2065037"/>
    <lineage>
        <taxon>Viruses</taxon>
        <taxon>Monodnaviria</taxon>
        <taxon>Shotokuvirae</taxon>
        <taxon>Commensaviricota</taxon>
        <taxon>Cardeaviricetes</taxon>
        <taxon>Sanitavirales</taxon>
        <taxon>Anelloviridae</taxon>
        <taxon>Betatorquevirus</taxon>
        <taxon>Betatorquevirus homini11</taxon>
    </lineage>
</organism>
<keyword evidence="4" id="KW-1185">Reference proteome</keyword>
<evidence type="ECO:0000256" key="1">
    <source>
        <dbReference type="SAM" id="MobiDB-lite"/>
    </source>
</evidence>
<feature type="compositionally biased region" description="Basic and acidic residues" evidence="1">
    <location>
        <begin position="85"/>
        <end position="96"/>
    </location>
</feature>
<evidence type="ECO:0000313" key="3">
    <source>
        <dbReference type="EMBL" id="ABU55894.1"/>
    </source>
</evidence>
<proteinExistence type="predicted"/>
<dbReference type="OrthoDB" id="41684at10239"/>
<evidence type="ECO:0000259" key="2">
    <source>
        <dbReference type="Pfam" id="PF05501"/>
    </source>
</evidence>
<feature type="domain" description="DUF755" evidence="2">
    <location>
        <begin position="6"/>
        <end position="88"/>
    </location>
</feature>
<accession>A8DMR0</accession>
<feature type="region of interest" description="Disordered" evidence="1">
    <location>
        <begin position="64"/>
        <end position="113"/>
    </location>
</feature>
<dbReference type="GeneID" id="37616647"/>
<dbReference type="RefSeq" id="YP_009505739.1">
    <property type="nucleotide sequence ID" value="NC_038346.1"/>
</dbReference>
<protein>
    <submittedName>
        <fullName evidence="3">ORF3</fullName>
    </submittedName>
</protein>
<dbReference type="Proteomes" id="UP000232879">
    <property type="component" value="Segment"/>
</dbReference>
<sequence length="189" mass="21750">MIPVHSQNGPQPVTSNKQFRSRIQNTTQATTSTLGTLEGTFLQTQLSKDLKKTKKLMRLFQLKQAQKAAKRRSPSPPNTPRKLRRSIDTGKKERDTAAQAPQTPTKPPATTAAAHQIPKITIIHKPVKINLFNDPVPVKNRPFKPWEWEDEKFIASWLKRPQRHYFYDKPTYPIFPITPLANFDLNFKE</sequence>
<dbReference type="KEGG" id="vg:37616647"/>